<feature type="transmembrane region" description="Helical" evidence="1">
    <location>
        <begin position="63"/>
        <end position="84"/>
    </location>
</feature>
<evidence type="ECO:0000313" key="3">
    <source>
        <dbReference type="Proteomes" id="UP000481327"/>
    </source>
</evidence>
<accession>A0A7C9GX37</accession>
<reference evidence="2 3" key="1">
    <citation type="submission" date="2019-09" db="EMBL/GenBank/DDBJ databases">
        <title>Polymorphobacter sp. isolated from a lake in China.</title>
        <authorList>
            <person name="Liu Z."/>
        </authorList>
    </citation>
    <scope>NUCLEOTIDE SEQUENCE [LARGE SCALE GENOMIC DNA]</scope>
    <source>
        <strain evidence="2 3">D40P</strain>
    </source>
</reference>
<dbReference type="GO" id="GO:0043709">
    <property type="term" value="P:cell adhesion involved in single-species biofilm formation"/>
    <property type="evidence" value="ECO:0007669"/>
    <property type="project" value="InterPro"/>
</dbReference>
<dbReference type="Proteomes" id="UP000481327">
    <property type="component" value="Unassembled WGS sequence"/>
</dbReference>
<keyword evidence="3" id="KW-1185">Reference proteome</keyword>
<dbReference type="AlphaFoldDB" id="A0A7C9GX37"/>
<name>A0A7C9GX37_9SPHN</name>
<dbReference type="InterPro" id="IPR023829">
    <property type="entry name" value="PGA_PgaD"/>
</dbReference>
<dbReference type="Pfam" id="PF13994">
    <property type="entry name" value="PgaD"/>
    <property type="match status" value="1"/>
</dbReference>
<dbReference type="EMBL" id="WIOL01000006">
    <property type="protein sequence ID" value="MQT18409.1"/>
    <property type="molecule type" value="Genomic_DNA"/>
</dbReference>
<organism evidence="2 3">
    <name type="scientific">Sandarakinorhabdus fusca</name>
    <dbReference type="NCBI Taxonomy" id="1439888"/>
    <lineage>
        <taxon>Bacteria</taxon>
        <taxon>Pseudomonadati</taxon>
        <taxon>Pseudomonadota</taxon>
        <taxon>Alphaproteobacteria</taxon>
        <taxon>Sphingomonadales</taxon>
        <taxon>Sphingosinicellaceae</taxon>
        <taxon>Sandarakinorhabdus</taxon>
    </lineage>
</organism>
<proteinExistence type="predicted"/>
<keyword evidence="1" id="KW-1133">Transmembrane helix</keyword>
<evidence type="ECO:0000256" key="1">
    <source>
        <dbReference type="SAM" id="Phobius"/>
    </source>
</evidence>
<evidence type="ECO:0000313" key="2">
    <source>
        <dbReference type="EMBL" id="MQT18409.1"/>
    </source>
</evidence>
<dbReference type="NCBIfam" id="TIGR03940">
    <property type="entry name" value="PGA_PgaD"/>
    <property type="match status" value="1"/>
</dbReference>
<feature type="transmembrane region" description="Helical" evidence="1">
    <location>
        <begin position="21"/>
        <end position="43"/>
    </location>
</feature>
<sequence length="150" mass="16232">MTSLIINLPHLQSRRQRHGALLLSLLCWAWFVMPLVIVGGWLMGLPMAQEVVWLGGWQSLVRLAGIAATIVVALLGVWAVWTLVEIRSERRPGRAPAATAVADFGIDAESLAFARAARLTTVYFTQQGSVADIVIGVPTPVVPIARQRAA</sequence>
<dbReference type="RefSeq" id="WP_152578876.1">
    <property type="nucleotide sequence ID" value="NZ_JAATJI010000001.1"/>
</dbReference>
<keyword evidence="1" id="KW-0472">Membrane</keyword>
<comment type="caution">
    <text evidence="2">The sequence shown here is derived from an EMBL/GenBank/DDBJ whole genome shotgun (WGS) entry which is preliminary data.</text>
</comment>
<gene>
    <name evidence="2" type="primary">pgaD</name>
    <name evidence="2" type="ORF">F3168_14230</name>
</gene>
<dbReference type="OrthoDB" id="5782986at2"/>
<protein>
    <submittedName>
        <fullName evidence="2">Poly-beta-1,6-N-acetyl-D-glucosamine biosynthesis protein PgaD</fullName>
    </submittedName>
</protein>
<keyword evidence="1" id="KW-0812">Transmembrane</keyword>